<dbReference type="InterPro" id="IPR051795">
    <property type="entry name" value="Glycosyl_Hydrlase_43"/>
</dbReference>
<name>A0AAW1QWS2_9CHLO</name>
<dbReference type="Pfam" id="PF04616">
    <property type="entry name" value="Glyco_hydro_43"/>
    <property type="match status" value="1"/>
</dbReference>
<gene>
    <name evidence="7" type="ORF">WJX74_004877</name>
</gene>
<evidence type="ECO:0000256" key="6">
    <source>
        <dbReference type="RuleBase" id="RU361187"/>
    </source>
</evidence>
<dbReference type="CDD" id="cd08999">
    <property type="entry name" value="GH43_ABN-like"/>
    <property type="match status" value="1"/>
</dbReference>
<dbReference type="SUPFAM" id="SSF75005">
    <property type="entry name" value="Arabinanase/levansucrase/invertase"/>
    <property type="match status" value="1"/>
</dbReference>
<dbReference type="InterPro" id="IPR023296">
    <property type="entry name" value="Glyco_hydro_beta-prop_sf"/>
</dbReference>
<feature type="active site" description="Proton donor" evidence="4">
    <location>
        <position position="224"/>
    </location>
</feature>
<feature type="active site" description="Proton acceptor" evidence="4">
    <location>
        <position position="49"/>
    </location>
</feature>
<proteinExistence type="inferred from homology"/>
<evidence type="ECO:0000256" key="3">
    <source>
        <dbReference type="ARBA" id="ARBA00023295"/>
    </source>
</evidence>
<comment type="caution">
    <text evidence="7">The sequence shown here is derived from an EMBL/GenBank/DDBJ whole genome shotgun (WGS) entry which is preliminary data.</text>
</comment>
<evidence type="ECO:0000256" key="2">
    <source>
        <dbReference type="ARBA" id="ARBA00022801"/>
    </source>
</evidence>
<feature type="site" description="Important for catalytic activity, responsible for pKa modulation of the active site Glu and correct orientation of both the proton donor and substrate" evidence="5">
    <location>
        <position position="164"/>
    </location>
</feature>
<organism evidence="7 8">
    <name type="scientific">Apatococcus lobatus</name>
    <dbReference type="NCBI Taxonomy" id="904363"/>
    <lineage>
        <taxon>Eukaryota</taxon>
        <taxon>Viridiplantae</taxon>
        <taxon>Chlorophyta</taxon>
        <taxon>core chlorophytes</taxon>
        <taxon>Trebouxiophyceae</taxon>
        <taxon>Chlorellales</taxon>
        <taxon>Chlorellaceae</taxon>
        <taxon>Apatococcus</taxon>
    </lineage>
</organism>
<evidence type="ECO:0000256" key="1">
    <source>
        <dbReference type="ARBA" id="ARBA00009865"/>
    </source>
</evidence>
<sequence length="343" mass="38011">MHHFKDNLQHLREFKDNAMGQCVSIAHNVSQPAQSGGFRNPVIDKDFPDPFCCRFGRYFFAFATNANGSNVQCAVSDDLVQWRVMGDALPQMPPWANPGLTWAPNVSYVNFNGSYYHVLFFVARDRDSDKQAVGVATSQRPEGPYQPVSTKPLINQVDEGGTIDPSCFVDEDGSRVLIYKNDGNSMGKECWLYMRRLEADGVTLVGDEIRLFKNDMDWEGGVVEAPFMWKHDGRYYLFYSGNGYGGDRYAVGFATSTNLFGPYEKDPKPIMCTGHSHGRVIGPGACSLIQGPSGGTWMLYHSWSAGNAYRACSIAQLGWQGGRPHVTPTYGINQTSPMMCAAT</sequence>
<dbReference type="Proteomes" id="UP001438707">
    <property type="component" value="Unassembled WGS sequence"/>
</dbReference>
<evidence type="ECO:0000313" key="8">
    <source>
        <dbReference type="Proteomes" id="UP001438707"/>
    </source>
</evidence>
<protein>
    <submittedName>
        <fullName evidence="7">Uncharacterized protein</fullName>
    </submittedName>
</protein>
<dbReference type="EMBL" id="JALJOS010000023">
    <property type="protein sequence ID" value="KAK9825758.1"/>
    <property type="molecule type" value="Genomic_DNA"/>
</dbReference>
<reference evidence="7 8" key="1">
    <citation type="journal article" date="2024" name="Nat. Commun.">
        <title>Phylogenomics reveals the evolutionary origins of lichenization in chlorophyte algae.</title>
        <authorList>
            <person name="Puginier C."/>
            <person name="Libourel C."/>
            <person name="Otte J."/>
            <person name="Skaloud P."/>
            <person name="Haon M."/>
            <person name="Grisel S."/>
            <person name="Petersen M."/>
            <person name="Berrin J.G."/>
            <person name="Delaux P.M."/>
            <person name="Dal Grande F."/>
            <person name="Keller J."/>
        </authorList>
    </citation>
    <scope>NUCLEOTIDE SEQUENCE [LARGE SCALE GENOMIC DNA]</scope>
    <source>
        <strain evidence="7 8">SAG 2145</strain>
    </source>
</reference>
<accession>A0AAW1QWS2</accession>
<dbReference type="Gene3D" id="2.115.10.20">
    <property type="entry name" value="Glycosyl hydrolase domain, family 43"/>
    <property type="match status" value="1"/>
</dbReference>
<dbReference type="GO" id="GO:0005975">
    <property type="term" value="P:carbohydrate metabolic process"/>
    <property type="evidence" value="ECO:0007669"/>
    <property type="project" value="InterPro"/>
</dbReference>
<dbReference type="PANTHER" id="PTHR42812">
    <property type="entry name" value="BETA-XYLOSIDASE"/>
    <property type="match status" value="1"/>
</dbReference>
<keyword evidence="2 6" id="KW-0378">Hydrolase</keyword>
<evidence type="ECO:0000256" key="5">
    <source>
        <dbReference type="PIRSR" id="PIRSR606710-2"/>
    </source>
</evidence>
<dbReference type="GO" id="GO:0004553">
    <property type="term" value="F:hydrolase activity, hydrolyzing O-glycosyl compounds"/>
    <property type="evidence" value="ECO:0007669"/>
    <property type="project" value="InterPro"/>
</dbReference>
<keyword evidence="3 6" id="KW-0326">Glycosidase</keyword>
<comment type="similarity">
    <text evidence="1 6">Belongs to the glycosyl hydrolase 43 family.</text>
</comment>
<keyword evidence="8" id="KW-1185">Reference proteome</keyword>
<dbReference type="InterPro" id="IPR006710">
    <property type="entry name" value="Glyco_hydro_43"/>
</dbReference>
<evidence type="ECO:0000256" key="4">
    <source>
        <dbReference type="PIRSR" id="PIRSR606710-1"/>
    </source>
</evidence>
<dbReference type="AlphaFoldDB" id="A0AAW1QWS2"/>
<dbReference type="PANTHER" id="PTHR42812:SF5">
    <property type="entry name" value="ENDO-ARABINASE"/>
    <property type="match status" value="1"/>
</dbReference>
<evidence type="ECO:0000313" key="7">
    <source>
        <dbReference type="EMBL" id="KAK9825758.1"/>
    </source>
</evidence>